<feature type="transmembrane region" description="Helical" evidence="2">
    <location>
        <begin position="65"/>
        <end position="90"/>
    </location>
</feature>
<dbReference type="PANTHER" id="PTHR33428">
    <property type="entry name" value="CHLOROPHYLLASE-2, CHLOROPLASTIC"/>
    <property type="match status" value="1"/>
</dbReference>
<dbReference type="Gene3D" id="3.40.50.1820">
    <property type="entry name" value="alpha/beta hydrolase"/>
    <property type="match status" value="1"/>
</dbReference>
<dbReference type="Proteomes" id="UP000310636">
    <property type="component" value="Unassembled WGS sequence"/>
</dbReference>
<feature type="transmembrane region" description="Helical" evidence="2">
    <location>
        <begin position="31"/>
        <end position="53"/>
    </location>
</feature>
<feature type="transmembrane region" description="Helical" evidence="2">
    <location>
        <begin position="122"/>
        <end position="143"/>
    </location>
</feature>
<evidence type="ECO:0000313" key="4">
    <source>
        <dbReference type="Proteomes" id="UP000310636"/>
    </source>
</evidence>
<evidence type="ECO:0000256" key="1">
    <source>
        <dbReference type="SAM" id="MobiDB-lite"/>
    </source>
</evidence>
<feature type="transmembrane region" description="Helical" evidence="2">
    <location>
        <begin position="155"/>
        <end position="173"/>
    </location>
</feature>
<keyword evidence="2" id="KW-1133">Transmembrane helix</keyword>
<keyword evidence="4" id="KW-1185">Reference proteome</keyword>
<dbReference type="InterPro" id="IPR029058">
    <property type="entry name" value="AB_hydrolase_fold"/>
</dbReference>
<comment type="caution">
    <text evidence="3">The sequence shown here is derived from an EMBL/GenBank/DDBJ whole genome shotgun (WGS) entry which is preliminary data.</text>
</comment>
<feature type="compositionally biased region" description="Basic and acidic residues" evidence="1">
    <location>
        <begin position="577"/>
        <end position="589"/>
    </location>
</feature>
<evidence type="ECO:0000256" key="2">
    <source>
        <dbReference type="SAM" id="Phobius"/>
    </source>
</evidence>
<reference evidence="3 4" key="1">
    <citation type="submission" date="2019-04" db="EMBL/GenBank/DDBJ databases">
        <title>Cohnella sp. nov. isolated from preserved vegetables.</title>
        <authorList>
            <person name="Lin S.-Y."/>
            <person name="Hung M.-H."/>
            <person name="Young C.-C."/>
        </authorList>
    </citation>
    <scope>NUCLEOTIDE SEQUENCE [LARGE SCALE GENOMIC DNA]</scope>
    <source>
        <strain evidence="3 4">CC-MHH1044</strain>
    </source>
</reference>
<feature type="transmembrane region" description="Helical" evidence="2">
    <location>
        <begin position="97"/>
        <end position="116"/>
    </location>
</feature>
<dbReference type="AlphaFoldDB" id="A0A4S4C827"/>
<dbReference type="PANTHER" id="PTHR33428:SF14">
    <property type="entry name" value="CARBOXYLESTERASE TYPE B DOMAIN-CONTAINING PROTEIN"/>
    <property type="match status" value="1"/>
</dbReference>
<feature type="region of interest" description="Disordered" evidence="1">
    <location>
        <begin position="561"/>
        <end position="596"/>
    </location>
</feature>
<sequence length="764" mass="83256">MNIEMNRETVVVRPQMRVRRRLLPGLRFEEGLWRVAAGGIWIVSTAMAALSAPGAPTGFGTAFDVSAAILLNVAALLLSTLFVAWLLSWIRRAVPSLFVGASIYTIAALSILFAFGEISVPFAIGLACLLTGIGAGGGWLTGVLASRRFVWRTKLAAVIAVLFSAGVIALLTVDSRLFEANGEASLPPAELGEAILPLTAADPSLPGSYVYRSFTYGSGVDKHRAEFGAAAELVSESADASAYTSDWSWLRQRFWGFDESALPLNGRVWMPEGEGPWPLVLIVHGNHLMEDYSDEGYAYLGELLASRGFLAVSVDENFLNYSVWRGIPDEDMKLRAWLLLQHIGQLERFAADSSSAFYGAIDFDRIALIGHSRGGQAVAMAADPDVWFSEDKSLPDRESYRIGAVVAIAPTDTAVDGQNARLTDVAYMTLQGAEDGDVSNFYGERQYERSSFTSGSEAFKTSLYIGGANHGQFNTTWGARDEVNPVGLFLKKPELSGEEQRRMAKLYVSAFLETVFHGEDYKPLFADYRSGADILPETSYWNRYEDASFVPIARYENAEASDSRLDGGATAEAEGMESWRREEAVDRRGGGKGNSGVLLDWEEPNASYSIEADGVFRMPGMTGAADSSSASPALVFSLADLSWQLDDAAEEEDSDSGNGKSLAGVTVEIEDTEGRSASVLLDEIYAIQEPYRTSFTWLGWPEQSIGDGEYSSEVESAFQTYLLPLDLFESDDAEVNEDELVRIAFQFEGQSGRVLLDDIGFMAE</sequence>
<dbReference type="GO" id="GO:0016787">
    <property type="term" value="F:hydrolase activity"/>
    <property type="evidence" value="ECO:0007669"/>
    <property type="project" value="UniProtKB-KW"/>
</dbReference>
<protein>
    <submittedName>
        <fullName evidence="3">Alpha/beta hydrolase</fullName>
    </submittedName>
</protein>
<keyword evidence="2" id="KW-0812">Transmembrane</keyword>
<evidence type="ECO:0000313" key="3">
    <source>
        <dbReference type="EMBL" id="THF84153.1"/>
    </source>
</evidence>
<dbReference type="RefSeq" id="WP_136368155.1">
    <property type="nucleotide sequence ID" value="NZ_SSOB01000002.1"/>
</dbReference>
<dbReference type="SUPFAM" id="SSF53474">
    <property type="entry name" value="alpha/beta-Hydrolases"/>
    <property type="match status" value="1"/>
</dbReference>
<keyword evidence="3" id="KW-0378">Hydrolase</keyword>
<organism evidence="3 4">
    <name type="scientific">Cohnella fermenti</name>
    <dbReference type="NCBI Taxonomy" id="2565925"/>
    <lineage>
        <taxon>Bacteria</taxon>
        <taxon>Bacillati</taxon>
        <taxon>Bacillota</taxon>
        <taxon>Bacilli</taxon>
        <taxon>Bacillales</taxon>
        <taxon>Paenibacillaceae</taxon>
        <taxon>Cohnella</taxon>
    </lineage>
</organism>
<dbReference type="OrthoDB" id="9808543at2"/>
<proteinExistence type="predicted"/>
<accession>A0A4S4C827</accession>
<dbReference type="EMBL" id="SSOB01000002">
    <property type="protein sequence ID" value="THF84153.1"/>
    <property type="molecule type" value="Genomic_DNA"/>
</dbReference>
<name>A0A4S4C827_9BACL</name>
<keyword evidence="2" id="KW-0472">Membrane</keyword>
<gene>
    <name evidence="3" type="ORF">E6C55_02300</name>
</gene>